<sequence>MKLRTFSPGLFKPQNHTMQDYRLVIRLHGRQDLLRLLDGLHASHPRKDQKLTWKVTNAIYWPPGLPLGRLLKLTIFTQQSADHRPLKVALRSADNLAGGIPFLRLDFERAREGIDDDDGGGGGGDNRGSSTYLPTKRALPLGQRYCAFTSVSTVCCCCC</sequence>
<gene>
    <name evidence="1" type="ORF">BO66DRAFT_116249</name>
</gene>
<name>A0ACD1H6N4_9EURO</name>
<evidence type="ECO:0000313" key="1">
    <source>
        <dbReference type="EMBL" id="RAH69163.1"/>
    </source>
</evidence>
<reference evidence="1" key="1">
    <citation type="submission" date="2018-02" db="EMBL/GenBank/DDBJ databases">
        <title>The genomes of Aspergillus section Nigri reveals drivers in fungal speciation.</title>
        <authorList>
            <consortium name="DOE Joint Genome Institute"/>
            <person name="Vesth T.C."/>
            <person name="Nybo J."/>
            <person name="Theobald S."/>
            <person name="Brandl J."/>
            <person name="Frisvad J.C."/>
            <person name="Nielsen K.F."/>
            <person name="Lyhne E.K."/>
            <person name="Kogle M.E."/>
            <person name="Kuo A."/>
            <person name="Riley R."/>
            <person name="Clum A."/>
            <person name="Nolan M."/>
            <person name="Lipzen A."/>
            <person name="Salamov A."/>
            <person name="Henrissat B."/>
            <person name="Wiebenga A."/>
            <person name="De vries R.P."/>
            <person name="Grigoriev I.V."/>
            <person name="Mortensen U.H."/>
            <person name="Andersen M.R."/>
            <person name="Baker S.E."/>
        </authorList>
    </citation>
    <scope>NUCLEOTIDE SEQUENCE</scope>
    <source>
        <strain evidence="1">CBS 121060</strain>
    </source>
</reference>
<accession>A0ACD1H6N4</accession>
<organism evidence="1 2">
    <name type="scientific">Aspergillus aculeatinus CBS 121060</name>
    <dbReference type="NCBI Taxonomy" id="1448322"/>
    <lineage>
        <taxon>Eukaryota</taxon>
        <taxon>Fungi</taxon>
        <taxon>Dikarya</taxon>
        <taxon>Ascomycota</taxon>
        <taxon>Pezizomycotina</taxon>
        <taxon>Eurotiomycetes</taxon>
        <taxon>Eurotiomycetidae</taxon>
        <taxon>Eurotiales</taxon>
        <taxon>Aspergillaceae</taxon>
        <taxon>Aspergillus</taxon>
        <taxon>Aspergillus subgen. Circumdati</taxon>
    </lineage>
</organism>
<keyword evidence="2" id="KW-1185">Reference proteome</keyword>
<dbReference type="Proteomes" id="UP000249661">
    <property type="component" value="Unassembled WGS sequence"/>
</dbReference>
<proteinExistence type="predicted"/>
<dbReference type="EMBL" id="KZ824962">
    <property type="protein sequence ID" value="RAH69163.1"/>
    <property type="molecule type" value="Genomic_DNA"/>
</dbReference>
<evidence type="ECO:0000313" key="2">
    <source>
        <dbReference type="Proteomes" id="UP000249661"/>
    </source>
</evidence>
<protein>
    <submittedName>
        <fullName evidence="1">Uncharacterized protein</fullName>
    </submittedName>
</protein>